<feature type="non-terminal residue" evidence="1">
    <location>
        <position position="1"/>
    </location>
</feature>
<proteinExistence type="predicted"/>
<sequence length="295" mass="31673">LVIVCIDQENTELAEACLASGTDYIDITANGSFLAQLEQLNDKACRGTGLLSVGLAPGLTNLLAQKAAQALDETSRIDIAIMLGLGDSHGKAAIEWTVDHLNTVYDVKENGRLMEVSSFTDGRRTNFGGRLGRRTAYRFPFSDQVTLPGTLAVPSVSTRLCFDPRPATVLIAAMQKIGAVKLLNNKGIRNLAVRMLGALNIGSAQYAVKVDAEGLKNGRSAGTGIALFGENESFITAQTAAAAASALYTGSFPHGIFHLEQLFELEWEGRESCLIQKETGDRFVISFDILLESEM</sequence>
<evidence type="ECO:0000313" key="1">
    <source>
        <dbReference type="EMBL" id="MDE1455376.1"/>
    </source>
</evidence>
<reference evidence="1" key="1">
    <citation type="submission" date="2022-12" db="EMBL/GenBank/DDBJ databases">
        <title>Draft Genome Sequences of Bacillus licheniformis and Bacillus paralicheniformis strains isolated from Irish skim milk powders.</title>
        <authorList>
            <person name="Lourenco A."/>
            <person name="Li F."/>
            <person name="Geraldine D."/>
            <person name="Tobin J.T."/>
            <person name="Butler F."/>
            <person name="Jordan K."/>
            <person name="Obrien T."/>
        </authorList>
    </citation>
    <scope>NUCLEOTIDE SEQUENCE</scope>
    <source>
        <strain evidence="1">3370</strain>
    </source>
</reference>
<name>A0AAW6KLA8_9BACI</name>
<dbReference type="Gene3D" id="3.30.360.10">
    <property type="entry name" value="Dihydrodipicolinate Reductase, domain 2"/>
    <property type="match status" value="1"/>
</dbReference>
<dbReference type="AlphaFoldDB" id="A0AAW6KLA8"/>
<evidence type="ECO:0000313" key="2">
    <source>
        <dbReference type="Proteomes" id="UP001216709"/>
    </source>
</evidence>
<gene>
    <name evidence="1" type="ORF">PVN32_25085</name>
</gene>
<accession>A0AAW6KLA8</accession>
<dbReference type="Gene3D" id="3.40.50.720">
    <property type="entry name" value="NAD(P)-binding Rossmann-like Domain"/>
    <property type="match status" value="1"/>
</dbReference>
<comment type="caution">
    <text evidence="1">The sequence shown here is derived from an EMBL/GenBank/DDBJ whole genome shotgun (WGS) entry which is preliminary data.</text>
</comment>
<dbReference type="PANTHER" id="PTHR43796">
    <property type="entry name" value="CARBOXYNORSPERMIDINE SYNTHASE"/>
    <property type="match status" value="1"/>
</dbReference>
<dbReference type="EMBL" id="JARAFO010000439">
    <property type="protein sequence ID" value="MDE1455376.1"/>
    <property type="molecule type" value="Genomic_DNA"/>
</dbReference>
<protein>
    <submittedName>
        <fullName evidence="1">Saccharopine dehydrogenase</fullName>
    </submittedName>
</protein>
<dbReference type="RefSeq" id="WP_274686009.1">
    <property type="nucleotide sequence ID" value="NZ_JARAFO010000439.1"/>
</dbReference>
<dbReference type="Proteomes" id="UP001216709">
    <property type="component" value="Unassembled WGS sequence"/>
</dbReference>
<feature type="non-terminal residue" evidence="1">
    <location>
        <position position="295"/>
    </location>
</feature>
<dbReference type="PANTHER" id="PTHR43796:SF2">
    <property type="entry name" value="CARBOXYNORSPERMIDINE SYNTHASE"/>
    <property type="match status" value="1"/>
</dbReference>
<organism evidence="1 2">
    <name type="scientific">Bacillus paralicheniformis</name>
    <dbReference type="NCBI Taxonomy" id="1648923"/>
    <lineage>
        <taxon>Bacteria</taxon>
        <taxon>Bacillati</taxon>
        <taxon>Bacillota</taxon>
        <taxon>Bacilli</taxon>
        <taxon>Bacillales</taxon>
        <taxon>Bacillaceae</taxon>
        <taxon>Bacillus</taxon>
    </lineage>
</organism>